<keyword evidence="3" id="KW-1185">Reference proteome</keyword>
<dbReference type="InterPro" id="IPR032675">
    <property type="entry name" value="LRR_dom_sf"/>
</dbReference>
<dbReference type="Gene3D" id="1.20.1280.50">
    <property type="match status" value="1"/>
</dbReference>
<reference evidence="2 3" key="1">
    <citation type="submission" date="2020-11" db="EMBL/GenBank/DDBJ databases">
        <authorList>
            <person name="Wallbank WR R."/>
            <person name="Pardo Diaz C."/>
            <person name="Kozak K."/>
            <person name="Martin S."/>
            <person name="Jiggins C."/>
            <person name="Moest M."/>
            <person name="Warren A I."/>
            <person name="Generalovic N T."/>
            <person name="Byers J.R.P. K."/>
            <person name="Montejo-Kovacevich G."/>
            <person name="Yen C E."/>
        </authorList>
    </citation>
    <scope>NUCLEOTIDE SEQUENCE [LARGE SCALE GENOMIC DNA]</scope>
</reference>
<name>A0A7R8UYI5_HERIL</name>
<dbReference type="SUPFAM" id="SSF52047">
    <property type="entry name" value="RNI-like"/>
    <property type="match status" value="1"/>
</dbReference>
<protein>
    <recommendedName>
        <fullName evidence="1">F-box domain-containing protein</fullName>
    </recommendedName>
</protein>
<dbReference type="PANTHER" id="PTHR20872:SF1">
    <property type="entry name" value="F-BOX DOMAIN-CONTAINING PROTEIN"/>
    <property type="match status" value="1"/>
</dbReference>
<proteinExistence type="predicted"/>
<dbReference type="InterPro" id="IPR001810">
    <property type="entry name" value="F-box_dom"/>
</dbReference>
<dbReference type="AlphaFoldDB" id="A0A7R8UYI5"/>
<accession>A0A7R8UYI5</accession>
<dbReference type="PROSITE" id="PS50181">
    <property type="entry name" value="FBOX"/>
    <property type="match status" value="1"/>
</dbReference>
<dbReference type="Proteomes" id="UP000594454">
    <property type="component" value="Chromosome 4"/>
</dbReference>
<organism evidence="2 3">
    <name type="scientific">Hermetia illucens</name>
    <name type="common">Black soldier fly</name>
    <dbReference type="NCBI Taxonomy" id="343691"/>
    <lineage>
        <taxon>Eukaryota</taxon>
        <taxon>Metazoa</taxon>
        <taxon>Ecdysozoa</taxon>
        <taxon>Arthropoda</taxon>
        <taxon>Hexapoda</taxon>
        <taxon>Insecta</taxon>
        <taxon>Pterygota</taxon>
        <taxon>Neoptera</taxon>
        <taxon>Endopterygota</taxon>
        <taxon>Diptera</taxon>
        <taxon>Brachycera</taxon>
        <taxon>Stratiomyomorpha</taxon>
        <taxon>Stratiomyidae</taxon>
        <taxon>Hermetiinae</taxon>
        <taxon>Hermetia</taxon>
    </lineage>
</organism>
<dbReference type="SMART" id="SM00256">
    <property type="entry name" value="FBOX"/>
    <property type="match status" value="1"/>
</dbReference>
<feature type="domain" description="F-box" evidence="1">
    <location>
        <begin position="39"/>
        <end position="85"/>
    </location>
</feature>
<sequence>MSKIEEKAQKGCWKIDENDEACYIDVEEEVDYSDPNREYSHWHELPDLLLEEIFKYLEVRERYYASLVCRSWYRAFHLPPVWSNFVVDDRTLTRAKYNYYSGWQHTLDHLRTQSCFTRVGRYIKGLDFRPEHSFNNLFQFMTLMTWCITKGREERCLAELKDIGCKIKSLVYTFPCHMSQAEDPQGIKLFGTGGELLLALKKLMAKLDNLRILKLIDLVLERFEANHLLDEVLDSCCTQLRVLYLVNTTTVHCPIMHVGLFVNLQILVISPQNIDDDVLILLADAKLKHLHLLQNRYTPPHYQISGCSPKAWQIIRRDNPQLRVHIRVESGGCEEFVFQPNAPVYSILYATPKTRITTEGLLRMIDNYRGTLTIYGHEMLPKYCSPKSFHSRIDSALLLMTRQCYNITTLVIREKVSTSTLLLLAKSALNLRDFHVRRNAVILRCDWPYNPEWSNEFYCWLKCASRSYESTEKEIAQILGKRWTLLSDKDFKRVTVNVRQKF</sequence>
<dbReference type="InterPro" id="IPR036047">
    <property type="entry name" value="F-box-like_dom_sf"/>
</dbReference>
<evidence type="ECO:0000259" key="1">
    <source>
        <dbReference type="PROSITE" id="PS50181"/>
    </source>
</evidence>
<dbReference type="OrthoDB" id="9974792at2759"/>
<dbReference type="Gene3D" id="3.80.10.10">
    <property type="entry name" value="Ribonuclease Inhibitor"/>
    <property type="match status" value="1"/>
</dbReference>
<dbReference type="InParanoid" id="A0A7R8UYI5"/>
<dbReference type="Pfam" id="PF00646">
    <property type="entry name" value="F-box"/>
    <property type="match status" value="1"/>
</dbReference>
<dbReference type="SUPFAM" id="SSF81383">
    <property type="entry name" value="F-box domain"/>
    <property type="match status" value="1"/>
</dbReference>
<dbReference type="OMA" id="MCRQCFN"/>
<evidence type="ECO:0000313" key="2">
    <source>
        <dbReference type="EMBL" id="CAD7088896.1"/>
    </source>
</evidence>
<dbReference type="FunCoup" id="A0A7R8UYI5">
    <property type="interactions" value="9"/>
</dbReference>
<gene>
    <name evidence="2" type="ORF">HERILL_LOCUS11485</name>
</gene>
<dbReference type="PANTHER" id="PTHR20872">
    <property type="match status" value="1"/>
</dbReference>
<evidence type="ECO:0000313" key="3">
    <source>
        <dbReference type="Proteomes" id="UP000594454"/>
    </source>
</evidence>
<dbReference type="EMBL" id="LR899012">
    <property type="protein sequence ID" value="CAD7088896.1"/>
    <property type="molecule type" value="Genomic_DNA"/>
</dbReference>